<evidence type="ECO:0000313" key="2">
    <source>
        <dbReference type="EMBL" id="MBB5350371.1"/>
    </source>
</evidence>
<feature type="transmembrane region" description="Helical" evidence="1">
    <location>
        <begin position="432"/>
        <end position="451"/>
    </location>
</feature>
<evidence type="ECO:0000313" key="3">
    <source>
        <dbReference type="Proteomes" id="UP000557717"/>
    </source>
</evidence>
<keyword evidence="3" id="KW-1185">Reference proteome</keyword>
<feature type="transmembrane region" description="Helical" evidence="1">
    <location>
        <begin position="188"/>
        <end position="208"/>
    </location>
</feature>
<reference evidence="2 3" key="1">
    <citation type="submission" date="2020-08" db="EMBL/GenBank/DDBJ databases">
        <title>Genomic Encyclopedia of Type Strains, Phase IV (KMG-IV): sequencing the most valuable type-strain genomes for metagenomic binning, comparative biology and taxonomic classification.</title>
        <authorList>
            <person name="Goeker M."/>
        </authorList>
    </citation>
    <scope>NUCLEOTIDE SEQUENCE [LARGE SCALE GENOMIC DNA]</scope>
    <source>
        <strain evidence="2 3">YC6886</strain>
    </source>
</reference>
<feature type="transmembrane region" description="Helical" evidence="1">
    <location>
        <begin position="122"/>
        <end position="149"/>
    </location>
</feature>
<feature type="transmembrane region" description="Helical" evidence="1">
    <location>
        <begin position="458"/>
        <end position="481"/>
    </location>
</feature>
<dbReference type="RefSeq" id="WP_184015611.1">
    <property type="nucleotide sequence ID" value="NZ_JACHFD010000002.1"/>
</dbReference>
<keyword evidence="1" id="KW-0812">Transmembrane</keyword>
<feature type="transmembrane region" description="Helical" evidence="1">
    <location>
        <begin position="520"/>
        <end position="541"/>
    </location>
</feature>
<keyword evidence="1" id="KW-1133">Transmembrane helix</keyword>
<gene>
    <name evidence="2" type="ORF">HNR46_000595</name>
</gene>
<organism evidence="2 3">
    <name type="scientific">Haloferula luteola</name>
    <dbReference type="NCBI Taxonomy" id="595692"/>
    <lineage>
        <taxon>Bacteria</taxon>
        <taxon>Pseudomonadati</taxon>
        <taxon>Verrucomicrobiota</taxon>
        <taxon>Verrucomicrobiia</taxon>
        <taxon>Verrucomicrobiales</taxon>
        <taxon>Verrucomicrobiaceae</taxon>
        <taxon>Haloferula</taxon>
    </lineage>
</organism>
<feature type="transmembrane region" description="Helical" evidence="1">
    <location>
        <begin position="298"/>
        <end position="322"/>
    </location>
</feature>
<proteinExistence type="predicted"/>
<sequence>MSEEDMISLRPRRHGWWAIPVNPIFRRYACSRLRLRGGGVGVFLAVLGAGFLFALCRSIGFNRTDYDPMDAERTPLIPLMVLQCVILFALGTAQVAGGMTGERDEGVIDYQRLLPMSPLAKVLGFLFGLPVREWAMFAVTFPFSLWGLVKGGVDPVVWMRLYAVLISSALLYHFTGLVTGMVVKNRRWAFLTSIGLVFGLYTVVPQLAKLGLVTFKYLTIVPIFEESLPSLLPEVPASMVKLSQRWLPTVKFFNLDFSEAWFTVFSQLGLMLTFLRMLCRRWERTESHLLGKTWATGFFIWIQVLLLGTALPEIGTGGLFPSRGMGRLIPMMPDRAPEKFEAVWLSGIYGLFSLVLLYGFALMVTPSPDRQLAGWRRAVKQGRSRLPWSGDAATSFGWIGIMALAGATAWFVFTQRVVESDWFPGQVVPQSVAGWMVGLLLALAWGFQALLELHGRRAVFMAAILVGAVPLMVGAVLGSISDSWWPTAVWVMGASPMTLPVYAAGSLLQIAELPASVARAVPRACAFWGMLAGFAAVWGAVSLRASRQRMAQIMLESGEKE</sequence>
<evidence type="ECO:0008006" key="4">
    <source>
        <dbReference type="Google" id="ProtNLM"/>
    </source>
</evidence>
<feature type="transmembrane region" description="Helical" evidence="1">
    <location>
        <begin position="386"/>
        <end position="412"/>
    </location>
</feature>
<protein>
    <recommendedName>
        <fullName evidence="4">ABC-2 family transporter protein</fullName>
    </recommendedName>
</protein>
<feature type="transmembrane region" description="Helical" evidence="1">
    <location>
        <begin position="161"/>
        <end position="183"/>
    </location>
</feature>
<feature type="transmembrane region" description="Helical" evidence="1">
    <location>
        <begin position="487"/>
        <end position="508"/>
    </location>
</feature>
<feature type="transmembrane region" description="Helical" evidence="1">
    <location>
        <begin position="35"/>
        <end position="60"/>
    </location>
</feature>
<name>A0A840VBW5_9BACT</name>
<keyword evidence="1" id="KW-0472">Membrane</keyword>
<feature type="transmembrane region" description="Helical" evidence="1">
    <location>
        <begin position="342"/>
        <end position="365"/>
    </location>
</feature>
<accession>A0A840VBW5</accession>
<comment type="caution">
    <text evidence="2">The sequence shown here is derived from an EMBL/GenBank/DDBJ whole genome shotgun (WGS) entry which is preliminary data.</text>
</comment>
<feature type="transmembrane region" description="Helical" evidence="1">
    <location>
        <begin position="80"/>
        <end position="101"/>
    </location>
</feature>
<dbReference type="AlphaFoldDB" id="A0A840VBW5"/>
<dbReference type="Proteomes" id="UP000557717">
    <property type="component" value="Unassembled WGS sequence"/>
</dbReference>
<dbReference type="EMBL" id="JACHFD010000002">
    <property type="protein sequence ID" value="MBB5350371.1"/>
    <property type="molecule type" value="Genomic_DNA"/>
</dbReference>
<evidence type="ECO:0000256" key="1">
    <source>
        <dbReference type="SAM" id="Phobius"/>
    </source>
</evidence>